<dbReference type="EMBL" id="CP013065">
    <property type="protein sequence ID" value="ALM13269.1"/>
    <property type="molecule type" value="Genomic_DNA"/>
</dbReference>
<dbReference type="STRING" id="1735162.PeribacterB2_0585"/>
<dbReference type="SUPFAM" id="SSF47807">
    <property type="entry name" value="5' to 3' exonuclease, C-terminal subdomain"/>
    <property type="match status" value="1"/>
</dbReference>
<dbReference type="InterPro" id="IPR029060">
    <property type="entry name" value="PIN-like_dom_sf"/>
</dbReference>
<evidence type="ECO:0000259" key="4">
    <source>
        <dbReference type="SMART" id="SM00475"/>
    </source>
</evidence>
<dbReference type="GO" id="GO:0033567">
    <property type="term" value="P:DNA replication, Okazaki fragment processing"/>
    <property type="evidence" value="ECO:0007669"/>
    <property type="project" value="InterPro"/>
</dbReference>
<evidence type="ECO:0000313" key="6">
    <source>
        <dbReference type="Proteomes" id="UP000069135"/>
    </source>
</evidence>
<accession>A0A0S1SBM2</accession>
<dbReference type="Pfam" id="PF02739">
    <property type="entry name" value="5_3_exonuc_N"/>
    <property type="match status" value="1"/>
</dbReference>
<dbReference type="CDD" id="cd09898">
    <property type="entry name" value="H3TH_53EXO"/>
    <property type="match status" value="1"/>
</dbReference>
<evidence type="ECO:0000256" key="3">
    <source>
        <dbReference type="ARBA" id="ARBA00023125"/>
    </source>
</evidence>
<keyword evidence="1" id="KW-0540">Nuclease</keyword>
<dbReference type="GO" id="GO:0017108">
    <property type="term" value="F:5'-flap endonuclease activity"/>
    <property type="evidence" value="ECO:0007669"/>
    <property type="project" value="InterPro"/>
</dbReference>
<evidence type="ECO:0000313" key="5">
    <source>
        <dbReference type="EMBL" id="ALM13269.1"/>
    </source>
</evidence>
<dbReference type="GO" id="GO:0008409">
    <property type="term" value="F:5'-3' exonuclease activity"/>
    <property type="evidence" value="ECO:0007669"/>
    <property type="project" value="InterPro"/>
</dbReference>
<dbReference type="InterPro" id="IPR038969">
    <property type="entry name" value="FEN"/>
</dbReference>
<reference evidence="5 6" key="2">
    <citation type="journal article" date="2016" name="PeerJ">
        <title>Analysis of five complete genome sequences for members of the class Peribacteria in the recently recognized Peregrinibacteria bacterial phylum.</title>
        <authorList>
            <person name="Anantharaman K."/>
            <person name="Brown C.T."/>
            <person name="Burstein D."/>
            <person name="Castelle C.J."/>
            <person name="Probst A.J."/>
            <person name="Thomas B.C."/>
            <person name="Williams K.H."/>
            <person name="Banfield J.F."/>
        </authorList>
    </citation>
    <scope>NUCLEOTIDE SEQUENCE [LARGE SCALE GENOMIC DNA]</scope>
    <source>
        <strain evidence="5">RIFOXYD1_FULL_PER-ii_59_16</strain>
    </source>
</reference>
<dbReference type="FunFam" id="1.10.150.20:FF:000003">
    <property type="entry name" value="DNA polymerase I"/>
    <property type="match status" value="1"/>
</dbReference>
<dbReference type="InterPro" id="IPR008918">
    <property type="entry name" value="HhH2"/>
</dbReference>
<dbReference type="PATRIC" id="fig|1735161.3.peg.572"/>
<dbReference type="InterPro" id="IPR036279">
    <property type="entry name" value="5-3_exonuclease_C_sf"/>
</dbReference>
<dbReference type="Gene3D" id="1.10.150.20">
    <property type="entry name" value="5' to 3' exonuclease, C-terminal subdomain"/>
    <property type="match status" value="1"/>
</dbReference>
<protein>
    <submittedName>
        <fullName evidence="5">DNA polymerase I</fullName>
    </submittedName>
</protein>
<accession>A0A0S1SL60</accession>
<accession>A0A0S1SUY2</accession>
<dbReference type="Gene3D" id="3.40.50.1010">
    <property type="entry name" value="5'-nuclease"/>
    <property type="match status" value="1"/>
</dbReference>
<dbReference type="Pfam" id="PF01367">
    <property type="entry name" value="5_3_exonuc"/>
    <property type="match status" value="1"/>
</dbReference>
<evidence type="ECO:0000256" key="1">
    <source>
        <dbReference type="ARBA" id="ARBA00022722"/>
    </source>
</evidence>
<accession>A0A0S1SNV0</accession>
<sequence>MYRAYWAIPRTLKTQSGEQSNAVFGVASMLLSILGKEEPDALLFCFDEGDETFRHQEAKDYKAGRAETPDDFYVQIPRILELIETFGIPHVSNPKYEADDLLCAYARLAEKAGMRVTIVTGDRDALQLASDQIRIAIPHKGYQQAEYLGPKEIEAKYGVRPDQIASYKGLTGDQSDNLPGVKGIGPKIAAELLQKYDTLKGVYDHLDEIRPAVHEKLAADREQAFFCERMAALISDMPLPLSLADVQLGVFPTTQVLEFFRDMQFTLLIKRFQSLLITAFGKAHADAEAAAAMPSPVSVKLDQPTLF</sequence>
<evidence type="ECO:0000256" key="2">
    <source>
        <dbReference type="ARBA" id="ARBA00022801"/>
    </source>
</evidence>
<dbReference type="Proteomes" id="UP000069135">
    <property type="component" value="Chromosome"/>
</dbReference>
<name>A0A0S1SL60_9BACT</name>
<keyword evidence="2" id="KW-0378">Hydrolase</keyword>
<dbReference type="AlphaFoldDB" id="A0A0S1SL60"/>
<dbReference type="InterPro" id="IPR020046">
    <property type="entry name" value="5-3_exonucl_a-hlix_arch_N"/>
</dbReference>
<dbReference type="SMART" id="SM00475">
    <property type="entry name" value="53EXOc"/>
    <property type="match status" value="1"/>
</dbReference>
<dbReference type="SUPFAM" id="SSF88723">
    <property type="entry name" value="PIN domain-like"/>
    <property type="match status" value="1"/>
</dbReference>
<proteinExistence type="predicted"/>
<dbReference type="PANTHER" id="PTHR42646:SF2">
    <property type="entry name" value="5'-3' EXONUCLEASE FAMILY PROTEIN"/>
    <property type="match status" value="1"/>
</dbReference>
<dbReference type="SMART" id="SM00279">
    <property type="entry name" value="HhH2"/>
    <property type="match status" value="1"/>
</dbReference>
<dbReference type="GO" id="GO:0003677">
    <property type="term" value="F:DNA binding"/>
    <property type="evidence" value="ECO:0007669"/>
    <property type="project" value="UniProtKB-KW"/>
</dbReference>
<accession>A0A0S1ST41</accession>
<reference evidence="6" key="1">
    <citation type="submission" date="2015-10" db="EMBL/GenBank/DDBJ databases">
        <title>Analysis of five complete genome sequences for members of the class Peribacteria in the recently recognized Peregrinibacteria bacterial phylum.</title>
        <authorList>
            <person name="Anantharaman K."/>
            <person name="Brown C.T."/>
            <person name="Burstein D."/>
            <person name="Castelle C.J."/>
            <person name="Probst A.J."/>
            <person name="Thomas B.C."/>
            <person name="Williams K.H."/>
            <person name="Banfield J.F."/>
        </authorList>
    </citation>
    <scope>NUCLEOTIDE SEQUENCE [LARGE SCALE GENOMIC DNA]</scope>
</reference>
<gene>
    <name evidence="5" type="ORF">PeribacterD1_0586</name>
</gene>
<dbReference type="InterPro" id="IPR020045">
    <property type="entry name" value="DNA_polI_H3TH"/>
</dbReference>
<dbReference type="PANTHER" id="PTHR42646">
    <property type="entry name" value="FLAP ENDONUCLEASE XNI"/>
    <property type="match status" value="1"/>
</dbReference>
<dbReference type="CDD" id="cd09859">
    <property type="entry name" value="PIN_53EXO"/>
    <property type="match status" value="1"/>
</dbReference>
<organism evidence="5 6">
    <name type="scientific">Candidatus Peribacter riflensis</name>
    <dbReference type="NCBI Taxonomy" id="1735162"/>
    <lineage>
        <taxon>Bacteria</taxon>
        <taxon>Candidatus Peregrinibacteriota</taxon>
        <taxon>Candidatus Peribacteria</taxon>
        <taxon>Candidatus Peribacterales</taxon>
        <taxon>Candidatus Peribacteraceae</taxon>
        <taxon>Candidatus Peribacter</taxon>
    </lineage>
</organism>
<feature type="domain" description="5'-3' exonuclease" evidence="4">
    <location>
        <begin position="1"/>
        <end position="249"/>
    </location>
</feature>
<dbReference type="KEGG" id="prf:PeribacterA2_0586"/>
<dbReference type="InterPro" id="IPR002421">
    <property type="entry name" value="5-3_exonuclease"/>
</dbReference>
<keyword evidence="3" id="KW-0238">DNA-binding</keyword>